<protein>
    <submittedName>
        <fullName evidence="3">Uncharacterized protein</fullName>
    </submittedName>
</protein>
<dbReference type="Proteomes" id="UP000887565">
    <property type="component" value="Unplaced"/>
</dbReference>
<evidence type="ECO:0000313" key="3">
    <source>
        <dbReference type="WBParaSite" id="nRc.2.0.1.t41847-RA"/>
    </source>
</evidence>
<proteinExistence type="predicted"/>
<keyword evidence="2" id="KW-1185">Reference proteome</keyword>
<dbReference type="WBParaSite" id="nRc.2.0.1.t41847-RA">
    <property type="protein sequence ID" value="nRc.2.0.1.t41847-RA"/>
    <property type="gene ID" value="nRc.2.0.1.g41847"/>
</dbReference>
<evidence type="ECO:0000256" key="1">
    <source>
        <dbReference type="SAM" id="MobiDB-lite"/>
    </source>
</evidence>
<feature type="region of interest" description="Disordered" evidence="1">
    <location>
        <begin position="75"/>
        <end position="104"/>
    </location>
</feature>
<reference evidence="3" key="1">
    <citation type="submission" date="2022-11" db="UniProtKB">
        <authorList>
            <consortium name="WormBaseParasite"/>
        </authorList>
    </citation>
    <scope>IDENTIFICATION</scope>
</reference>
<evidence type="ECO:0000313" key="2">
    <source>
        <dbReference type="Proteomes" id="UP000887565"/>
    </source>
</evidence>
<sequence>MERKIDVSYCKTKHESKTQRGQRQLIMKEGRNVKVNDVEALFPEKFKRNKAHMDHTRLRKPARCGPVQRFHSLSSSWDDIGSSPGKSMTRPPHGWTLQRTPIFGGPQGGCRQEWRCLDDADIVVDGVQRFSNGVGNLGPQSQSDH</sequence>
<organism evidence="2 3">
    <name type="scientific">Romanomermis culicivorax</name>
    <name type="common">Nematode worm</name>
    <dbReference type="NCBI Taxonomy" id="13658"/>
    <lineage>
        <taxon>Eukaryota</taxon>
        <taxon>Metazoa</taxon>
        <taxon>Ecdysozoa</taxon>
        <taxon>Nematoda</taxon>
        <taxon>Enoplea</taxon>
        <taxon>Dorylaimia</taxon>
        <taxon>Mermithida</taxon>
        <taxon>Mermithoidea</taxon>
        <taxon>Mermithidae</taxon>
        <taxon>Romanomermis</taxon>
    </lineage>
</organism>
<accession>A0A915KUN3</accession>
<dbReference type="AlphaFoldDB" id="A0A915KUN3"/>
<name>A0A915KUN3_ROMCU</name>